<dbReference type="InterPro" id="IPR011527">
    <property type="entry name" value="ABC1_TM_dom"/>
</dbReference>
<feature type="transmembrane region" description="Helical" evidence="7">
    <location>
        <begin position="142"/>
        <end position="160"/>
    </location>
</feature>
<evidence type="ECO:0000256" key="3">
    <source>
        <dbReference type="ARBA" id="ARBA00022741"/>
    </source>
</evidence>
<name>A0ABP8DDN6_9ACTN</name>
<dbReference type="InterPro" id="IPR003593">
    <property type="entry name" value="AAA+_ATPase"/>
</dbReference>
<evidence type="ECO:0000256" key="7">
    <source>
        <dbReference type="SAM" id="Phobius"/>
    </source>
</evidence>
<dbReference type="Pfam" id="PF00005">
    <property type="entry name" value="ABC_tran"/>
    <property type="match status" value="1"/>
</dbReference>
<dbReference type="InterPro" id="IPR039421">
    <property type="entry name" value="Type_1_exporter"/>
</dbReference>
<comment type="subcellular location">
    <subcellularLocation>
        <location evidence="1">Cell membrane</location>
        <topology evidence="1">Multi-pass membrane protein</topology>
    </subcellularLocation>
</comment>
<feature type="transmembrane region" description="Helical" evidence="7">
    <location>
        <begin position="67"/>
        <end position="85"/>
    </location>
</feature>
<evidence type="ECO:0000259" key="9">
    <source>
        <dbReference type="PROSITE" id="PS50929"/>
    </source>
</evidence>
<evidence type="ECO:0000256" key="6">
    <source>
        <dbReference type="ARBA" id="ARBA00023136"/>
    </source>
</evidence>
<reference evidence="11" key="1">
    <citation type="journal article" date="2019" name="Int. J. Syst. Evol. Microbiol.">
        <title>The Global Catalogue of Microorganisms (GCM) 10K type strain sequencing project: providing services to taxonomists for standard genome sequencing and annotation.</title>
        <authorList>
            <consortium name="The Broad Institute Genomics Platform"/>
            <consortium name="The Broad Institute Genome Sequencing Center for Infectious Disease"/>
            <person name="Wu L."/>
            <person name="Ma J."/>
        </authorList>
    </citation>
    <scope>NUCLEOTIDE SEQUENCE [LARGE SCALE GENOMIC DNA]</scope>
    <source>
        <strain evidence="11">JCM 17441</strain>
    </source>
</reference>
<dbReference type="Gene3D" id="3.40.50.300">
    <property type="entry name" value="P-loop containing nucleotide triphosphate hydrolases"/>
    <property type="match status" value="1"/>
</dbReference>
<feature type="transmembrane region" description="Helical" evidence="7">
    <location>
        <begin position="166"/>
        <end position="186"/>
    </location>
</feature>
<evidence type="ECO:0000256" key="5">
    <source>
        <dbReference type="ARBA" id="ARBA00022989"/>
    </source>
</evidence>
<organism evidence="10 11">
    <name type="scientific">Dactylosporangium darangshiense</name>
    <dbReference type="NCBI Taxonomy" id="579108"/>
    <lineage>
        <taxon>Bacteria</taxon>
        <taxon>Bacillati</taxon>
        <taxon>Actinomycetota</taxon>
        <taxon>Actinomycetes</taxon>
        <taxon>Micromonosporales</taxon>
        <taxon>Micromonosporaceae</taxon>
        <taxon>Dactylosporangium</taxon>
    </lineage>
</organism>
<dbReference type="PROSITE" id="PS50929">
    <property type="entry name" value="ABC_TM1F"/>
    <property type="match status" value="1"/>
</dbReference>
<dbReference type="SUPFAM" id="SSF90123">
    <property type="entry name" value="ABC transporter transmembrane region"/>
    <property type="match status" value="1"/>
</dbReference>
<keyword evidence="6 7" id="KW-0472">Membrane</keyword>
<feature type="transmembrane region" description="Helical" evidence="7">
    <location>
        <begin position="245"/>
        <end position="267"/>
    </location>
</feature>
<accession>A0ABP8DDN6</accession>
<dbReference type="Proteomes" id="UP001500620">
    <property type="component" value="Unassembled WGS sequence"/>
</dbReference>
<dbReference type="RefSeq" id="WP_345130554.1">
    <property type="nucleotide sequence ID" value="NZ_BAABAT010000016.1"/>
</dbReference>
<dbReference type="SUPFAM" id="SSF52540">
    <property type="entry name" value="P-loop containing nucleoside triphosphate hydrolases"/>
    <property type="match status" value="1"/>
</dbReference>
<dbReference type="InterPro" id="IPR027417">
    <property type="entry name" value="P-loop_NTPase"/>
</dbReference>
<dbReference type="PROSITE" id="PS50893">
    <property type="entry name" value="ABC_TRANSPORTER_2"/>
    <property type="match status" value="1"/>
</dbReference>
<dbReference type="PANTHER" id="PTHR43394">
    <property type="entry name" value="ATP-DEPENDENT PERMEASE MDL1, MITOCHONDRIAL"/>
    <property type="match status" value="1"/>
</dbReference>
<feature type="domain" description="ABC transmembrane type-1" evidence="9">
    <location>
        <begin position="27"/>
        <end position="310"/>
    </location>
</feature>
<keyword evidence="2 7" id="KW-0812">Transmembrane</keyword>
<evidence type="ECO:0000256" key="1">
    <source>
        <dbReference type="ARBA" id="ARBA00004651"/>
    </source>
</evidence>
<dbReference type="GO" id="GO:0005524">
    <property type="term" value="F:ATP binding"/>
    <property type="evidence" value="ECO:0007669"/>
    <property type="project" value="UniProtKB-KW"/>
</dbReference>
<keyword evidence="4 10" id="KW-0067">ATP-binding</keyword>
<evidence type="ECO:0000313" key="10">
    <source>
        <dbReference type="EMBL" id="GAA4253495.1"/>
    </source>
</evidence>
<protein>
    <submittedName>
        <fullName evidence="10">ABC transporter ATP-binding protein</fullName>
    </submittedName>
</protein>
<dbReference type="InterPro" id="IPR003439">
    <property type="entry name" value="ABC_transporter-like_ATP-bd"/>
</dbReference>
<proteinExistence type="predicted"/>
<sequence length="592" mass="61680">MSLPVATTAQVRRAAAALVRSDAATFALTVLAVGLATGAGLVAPWLIGRIIDDVVAGGHDVAAVDRAALLIVACALAQLVLARLGRRAGFRFGERALLRIRQRYLERVLALPTAIVERAGAGEIAARGTGDVGAVARTLRDAGPDVLVAAVHAAGIFAAVLVVSPLLGACGLLGLLGCFLVTRWYLRRARPAYLAEAAAQATLAEVVAATAAGARTVEALGLQERRNAVAAAAIRDCRDAQERTLALRTVFLPAVEIAAAVPVVAVLLLGGALLMRDAVTVGTVVAAALYLRQLSQPLDALTLWAEPLQRGTAAYARVEGVGVTPDTVSPTGETPDGDRVDVDGVHFAYDAGHDVLHGVSLVVRPGERLAVVGPSGAGKTTLGRLLAGLDTPRTGTVAVGGVPVARIAPEVRRRHILLVTQEHHVFHGTVRDNLRIARPAATDAEMLAALDGVGADWAHALPDGLSTEVGEARHRLDAAQAQHLGLARVILADPHLVILDEATALFDPVAARHTERALAAVLHGRTVIAIAHRLHTARDADRIAVLESGRLTELGTHEDLLAAGGPYARLWHSWHGGAERHVVTKPVGSPQK</sequence>
<dbReference type="InterPro" id="IPR036640">
    <property type="entry name" value="ABC1_TM_sf"/>
</dbReference>
<keyword evidence="3" id="KW-0547">Nucleotide-binding</keyword>
<comment type="caution">
    <text evidence="10">The sequence shown here is derived from an EMBL/GenBank/DDBJ whole genome shotgun (WGS) entry which is preliminary data.</text>
</comment>
<evidence type="ECO:0000259" key="8">
    <source>
        <dbReference type="PROSITE" id="PS50893"/>
    </source>
</evidence>
<dbReference type="Gene3D" id="1.20.1560.10">
    <property type="entry name" value="ABC transporter type 1, transmembrane domain"/>
    <property type="match status" value="1"/>
</dbReference>
<gene>
    <name evidence="10" type="ORF">GCM10022255_054550</name>
</gene>
<dbReference type="CDD" id="cd07346">
    <property type="entry name" value="ABC_6TM_exporters"/>
    <property type="match status" value="1"/>
</dbReference>
<dbReference type="PANTHER" id="PTHR43394:SF1">
    <property type="entry name" value="ATP-BINDING CASSETTE SUB-FAMILY B MEMBER 10, MITOCHONDRIAL"/>
    <property type="match status" value="1"/>
</dbReference>
<dbReference type="EMBL" id="BAABAT010000016">
    <property type="protein sequence ID" value="GAA4253495.1"/>
    <property type="molecule type" value="Genomic_DNA"/>
</dbReference>
<evidence type="ECO:0000256" key="2">
    <source>
        <dbReference type="ARBA" id="ARBA00022692"/>
    </source>
</evidence>
<dbReference type="Pfam" id="PF00664">
    <property type="entry name" value="ABC_membrane"/>
    <property type="match status" value="1"/>
</dbReference>
<evidence type="ECO:0000256" key="4">
    <source>
        <dbReference type="ARBA" id="ARBA00022840"/>
    </source>
</evidence>
<evidence type="ECO:0000313" key="11">
    <source>
        <dbReference type="Proteomes" id="UP001500620"/>
    </source>
</evidence>
<keyword evidence="11" id="KW-1185">Reference proteome</keyword>
<keyword evidence="5 7" id="KW-1133">Transmembrane helix</keyword>
<feature type="domain" description="ABC transporter" evidence="8">
    <location>
        <begin position="340"/>
        <end position="573"/>
    </location>
</feature>
<dbReference type="SMART" id="SM00382">
    <property type="entry name" value="AAA"/>
    <property type="match status" value="1"/>
</dbReference>
<feature type="transmembrane region" description="Helical" evidence="7">
    <location>
        <begin position="23"/>
        <end position="47"/>
    </location>
</feature>